<organism evidence="2 3">
    <name type="scientific">Seohaeicola zhoushanensis</name>
    <dbReference type="NCBI Taxonomy" id="1569283"/>
    <lineage>
        <taxon>Bacteria</taxon>
        <taxon>Pseudomonadati</taxon>
        <taxon>Pseudomonadota</taxon>
        <taxon>Alphaproteobacteria</taxon>
        <taxon>Rhodobacterales</taxon>
        <taxon>Roseobacteraceae</taxon>
        <taxon>Seohaeicola</taxon>
    </lineage>
</organism>
<dbReference type="EMBL" id="BNCJ01000001">
    <property type="protein sequence ID" value="GHF33322.1"/>
    <property type="molecule type" value="Genomic_DNA"/>
</dbReference>
<reference evidence="2" key="1">
    <citation type="journal article" date="2014" name="Int. J. Syst. Evol. Microbiol.">
        <title>Complete genome sequence of Corynebacterium casei LMG S-19264T (=DSM 44701T), isolated from a smear-ripened cheese.</title>
        <authorList>
            <consortium name="US DOE Joint Genome Institute (JGI-PGF)"/>
            <person name="Walter F."/>
            <person name="Albersmeier A."/>
            <person name="Kalinowski J."/>
            <person name="Ruckert C."/>
        </authorList>
    </citation>
    <scope>NUCLEOTIDE SEQUENCE</scope>
    <source>
        <strain evidence="2">KCTC 42650</strain>
    </source>
</reference>
<keyword evidence="3" id="KW-1185">Reference proteome</keyword>
<dbReference type="Proteomes" id="UP000626220">
    <property type="component" value="Unassembled WGS sequence"/>
</dbReference>
<dbReference type="AlphaFoldDB" id="A0A8J3GTP7"/>
<gene>
    <name evidence="2" type="ORF">GCM10017056_00920</name>
</gene>
<name>A0A8J3GTP7_9RHOB</name>
<reference evidence="2" key="2">
    <citation type="submission" date="2020-09" db="EMBL/GenBank/DDBJ databases">
        <authorList>
            <person name="Sun Q."/>
            <person name="Kim S."/>
        </authorList>
    </citation>
    <scope>NUCLEOTIDE SEQUENCE</scope>
    <source>
        <strain evidence="2">KCTC 42650</strain>
    </source>
</reference>
<evidence type="ECO:0000313" key="3">
    <source>
        <dbReference type="Proteomes" id="UP000626220"/>
    </source>
</evidence>
<sequence length="187" mass="18586">MCFPPGFLAPLVGGGAAAGAGAAAAGGAAAGAATAGAASIGSTLQTLGMVTGIVGSLATGIQANNAAKNSAAAIEQQKQTELVLSSTREERSRQRFRSAMAQQRADLVSRGVELDSPTAIFLGQNAASEMVYEAQTIRQGGQATAAELTASQRALRAQGQGALLKGGFGAAGQFLTAAPEIWPELLA</sequence>
<proteinExistence type="predicted"/>
<dbReference type="RefSeq" id="WP_189678062.1">
    <property type="nucleotide sequence ID" value="NZ_BNCJ01000001.1"/>
</dbReference>
<feature type="signal peptide" evidence="1">
    <location>
        <begin position="1"/>
        <end position="25"/>
    </location>
</feature>
<evidence type="ECO:0000256" key="1">
    <source>
        <dbReference type="SAM" id="SignalP"/>
    </source>
</evidence>
<comment type="caution">
    <text evidence="2">The sequence shown here is derived from an EMBL/GenBank/DDBJ whole genome shotgun (WGS) entry which is preliminary data.</text>
</comment>
<accession>A0A8J3GTP7</accession>
<feature type="chain" id="PRO_5035252041" evidence="1">
    <location>
        <begin position="26"/>
        <end position="187"/>
    </location>
</feature>
<evidence type="ECO:0000313" key="2">
    <source>
        <dbReference type="EMBL" id="GHF33322.1"/>
    </source>
</evidence>
<protein>
    <submittedName>
        <fullName evidence="2">Uncharacterized protein</fullName>
    </submittedName>
</protein>
<keyword evidence="1" id="KW-0732">Signal</keyword>